<keyword evidence="7" id="KW-1185">Reference proteome</keyword>
<dbReference type="InterPro" id="IPR036249">
    <property type="entry name" value="Thioredoxin-like_sf"/>
</dbReference>
<dbReference type="Proteomes" id="UP000235826">
    <property type="component" value="Chromosome"/>
</dbReference>
<dbReference type="PROSITE" id="PS51352">
    <property type="entry name" value="THIOREDOXIN_2"/>
    <property type="match status" value="1"/>
</dbReference>
<dbReference type="CDD" id="cd02966">
    <property type="entry name" value="TlpA_like_family"/>
    <property type="match status" value="1"/>
</dbReference>
<dbReference type="GO" id="GO:0017004">
    <property type="term" value="P:cytochrome complex assembly"/>
    <property type="evidence" value="ECO:0007669"/>
    <property type="project" value="UniProtKB-KW"/>
</dbReference>
<evidence type="ECO:0000313" key="6">
    <source>
        <dbReference type="EMBL" id="AUP80605.1"/>
    </source>
</evidence>
<keyword evidence="4" id="KW-0676">Redox-active center</keyword>
<proteinExistence type="predicted"/>
<dbReference type="PROSITE" id="PS51257">
    <property type="entry name" value="PROKAR_LIPOPROTEIN"/>
    <property type="match status" value="1"/>
</dbReference>
<dbReference type="PANTHER" id="PTHR42852:SF6">
    <property type="entry name" value="THIOL:DISULFIDE INTERCHANGE PROTEIN DSBE"/>
    <property type="match status" value="1"/>
</dbReference>
<protein>
    <submittedName>
        <fullName evidence="6">TlpA family protein disulfide reductase</fullName>
    </submittedName>
</protein>
<dbReference type="InterPro" id="IPR050553">
    <property type="entry name" value="Thioredoxin_ResA/DsbE_sf"/>
</dbReference>
<dbReference type="RefSeq" id="WP_102757251.1">
    <property type="nucleotide sequence ID" value="NZ_CP025791.1"/>
</dbReference>
<keyword evidence="2" id="KW-0201">Cytochrome c-type biogenesis</keyword>
<dbReference type="GO" id="GO:0016491">
    <property type="term" value="F:oxidoreductase activity"/>
    <property type="evidence" value="ECO:0007669"/>
    <property type="project" value="InterPro"/>
</dbReference>
<evidence type="ECO:0000256" key="1">
    <source>
        <dbReference type="ARBA" id="ARBA00004196"/>
    </source>
</evidence>
<sequence>MKKIILAICLTITILACKEKVVSKDYLVFSGKIENHIGDDFSLYVNNNAPIKLNKDGSFKDTISLESGHFMFSDAGKNQMKIYLENGNDVHITYDAKDFRKTLAFSGTGAPVNNYILARNSIKKQQEDAIKTDSIVVLYQLEESAFKASLLKLEEACLQELLATKGISEVYKEQEKRNINYENLFMIDQYEKMNKFMGNPDFKVSEGFTDELKTVDYENKEDFMFSESYKNLVQMYHYEKAKGISESESIPQDIANLKEIATIQNEFIKNSLLYESATYYMDYSKDLQGFYDAFMSGSTNEKHKSEITKNYEILKSVAAGSPSPKFVDYENFVGGTSSLDDFKGKYVFIDVWATWCGPCIAEFPYIDKIEKEYHGKNIQFITLSVDTQKNRKKWYDFVKEKNLDGIQLLADNAFESKFVKDYNITGIPRFLLIDPKGNIVTNNAPRPSNPELKALFNSLPL</sequence>
<comment type="subcellular location">
    <subcellularLocation>
        <location evidence="1">Cell envelope</location>
    </subcellularLocation>
</comment>
<evidence type="ECO:0000256" key="2">
    <source>
        <dbReference type="ARBA" id="ARBA00022748"/>
    </source>
</evidence>
<name>A0A2K9PU60_9FLAO</name>
<dbReference type="KEGG" id="fek:C1H87_18565"/>
<dbReference type="InterPro" id="IPR013766">
    <property type="entry name" value="Thioredoxin_domain"/>
</dbReference>
<dbReference type="Gene3D" id="3.40.30.10">
    <property type="entry name" value="Glutaredoxin"/>
    <property type="match status" value="1"/>
</dbReference>
<evidence type="ECO:0000256" key="3">
    <source>
        <dbReference type="ARBA" id="ARBA00023157"/>
    </source>
</evidence>
<dbReference type="AlphaFoldDB" id="A0A2K9PU60"/>
<dbReference type="SUPFAM" id="SSF52833">
    <property type="entry name" value="Thioredoxin-like"/>
    <property type="match status" value="1"/>
</dbReference>
<feature type="domain" description="Thioredoxin" evidence="5">
    <location>
        <begin position="317"/>
        <end position="461"/>
    </location>
</feature>
<dbReference type="Pfam" id="PF08534">
    <property type="entry name" value="Redoxin"/>
    <property type="match status" value="1"/>
</dbReference>
<evidence type="ECO:0000313" key="7">
    <source>
        <dbReference type="Proteomes" id="UP000235826"/>
    </source>
</evidence>
<organism evidence="6 7">
    <name type="scientific">Flavivirga eckloniae</name>
    <dbReference type="NCBI Taxonomy" id="1803846"/>
    <lineage>
        <taxon>Bacteria</taxon>
        <taxon>Pseudomonadati</taxon>
        <taxon>Bacteroidota</taxon>
        <taxon>Flavobacteriia</taxon>
        <taxon>Flavobacteriales</taxon>
        <taxon>Flavobacteriaceae</taxon>
        <taxon>Flavivirga</taxon>
    </lineage>
</organism>
<dbReference type="PANTHER" id="PTHR42852">
    <property type="entry name" value="THIOL:DISULFIDE INTERCHANGE PROTEIN DSBE"/>
    <property type="match status" value="1"/>
</dbReference>
<accession>A0A2K9PU60</accession>
<dbReference type="InterPro" id="IPR013740">
    <property type="entry name" value="Redoxin"/>
</dbReference>
<gene>
    <name evidence="6" type="ORF">C1H87_18565</name>
</gene>
<dbReference type="EMBL" id="CP025791">
    <property type="protein sequence ID" value="AUP80605.1"/>
    <property type="molecule type" value="Genomic_DNA"/>
</dbReference>
<reference evidence="6 7" key="1">
    <citation type="submission" date="2018-01" db="EMBL/GenBank/DDBJ databases">
        <title>Complete genome sequence of Flavivirga eckloniae ECD14 isolated from seaweed Ecklonia cava.</title>
        <authorList>
            <person name="Lee J.H."/>
            <person name="Baik K.S."/>
            <person name="Seong C.N."/>
        </authorList>
    </citation>
    <scope>NUCLEOTIDE SEQUENCE [LARGE SCALE GENOMIC DNA]</scope>
    <source>
        <strain evidence="6 7">ECD14</strain>
    </source>
</reference>
<keyword evidence="3" id="KW-1015">Disulfide bond</keyword>
<evidence type="ECO:0000256" key="4">
    <source>
        <dbReference type="ARBA" id="ARBA00023284"/>
    </source>
</evidence>
<dbReference type="OrthoDB" id="743079at2"/>
<evidence type="ECO:0000259" key="5">
    <source>
        <dbReference type="PROSITE" id="PS51352"/>
    </source>
</evidence>
<dbReference type="GO" id="GO:0030313">
    <property type="term" value="C:cell envelope"/>
    <property type="evidence" value="ECO:0007669"/>
    <property type="project" value="UniProtKB-SubCell"/>
</dbReference>